<accession>A0A4Q7KL55</accession>
<gene>
    <name evidence="1" type="ORF">EV193_106202</name>
</gene>
<reference evidence="1 2" key="1">
    <citation type="submission" date="2019-02" db="EMBL/GenBank/DDBJ databases">
        <title>Genomic Encyclopedia of Type Strains, Phase IV (KMG-IV): sequencing the most valuable type-strain genomes for metagenomic binning, comparative biology and taxonomic classification.</title>
        <authorList>
            <person name="Goeker M."/>
        </authorList>
    </citation>
    <scope>NUCLEOTIDE SEQUENCE [LARGE SCALE GENOMIC DNA]</scope>
    <source>
        <strain evidence="1 2">DSM 101727</strain>
    </source>
</reference>
<protein>
    <submittedName>
        <fullName evidence="1">Uncharacterized protein</fullName>
    </submittedName>
</protein>
<evidence type="ECO:0000313" key="1">
    <source>
        <dbReference type="EMBL" id="RZS36967.1"/>
    </source>
</evidence>
<dbReference type="Proteomes" id="UP000294257">
    <property type="component" value="Unassembled WGS sequence"/>
</dbReference>
<dbReference type="AlphaFoldDB" id="A0A4Q7KL55"/>
<organism evidence="1 2">
    <name type="scientific">Herbihabitans rhizosphaerae</name>
    <dbReference type="NCBI Taxonomy" id="1872711"/>
    <lineage>
        <taxon>Bacteria</taxon>
        <taxon>Bacillati</taxon>
        <taxon>Actinomycetota</taxon>
        <taxon>Actinomycetes</taxon>
        <taxon>Pseudonocardiales</taxon>
        <taxon>Pseudonocardiaceae</taxon>
        <taxon>Herbihabitans</taxon>
    </lineage>
</organism>
<dbReference type="EMBL" id="SGWQ01000006">
    <property type="protein sequence ID" value="RZS36967.1"/>
    <property type="molecule type" value="Genomic_DNA"/>
</dbReference>
<keyword evidence="2" id="KW-1185">Reference proteome</keyword>
<comment type="caution">
    <text evidence="1">The sequence shown here is derived from an EMBL/GenBank/DDBJ whole genome shotgun (WGS) entry which is preliminary data.</text>
</comment>
<evidence type="ECO:0000313" key="2">
    <source>
        <dbReference type="Proteomes" id="UP000294257"/>
    </source>
</evidence>
<name>A0A4Q7KL55_9PSEU</name>
<sequence>MNESPRAERVDDITANRICGPIRFEVYGAASPPGWGRWVESVSGDGPAMVWLGHATADGDHGLLVGTAPRALFDHLEHPMQLDPVRSAALAAGDRLMNVIGSVDRSDLPPMKDLGEAVRNRIKKRVIDLSSWDRTSWIVSGAPVTAAVWHFAGAWIGIAEEVAGSHLVCMGVNFASDKPELATVAGTDYGVDFAAGLTIRDLQQSKAGLAMPEPNRRELRIDLQALQQ</sequence>
<proteinExistence type="predicted"/>